<keyword evidence="1" id="KW-0547">Nucleotide-binding</keyword>
<gene>
    <name evidence="8" type="ORF">CS062_19505</name>
</gene>
<dbReference type="InterPro" id="IPR058031">
    <property type="entry name" value="AAA_lid_NorR"/>
</dbReference>
<dbReference type="InterPro" id="IPR025662">
    <property type="entry name" value="Sigma_54_int_dom_ATP-bd_1"/>
</dbReference>
<comment type="caution">
    <text evidence="8">The sequence shown here is derived from an EMBL/GenBank/DDBJ whole genome shotgun (WGS) entry which is preliminary data.</text>
</comment>
<dbReference type="PROSITE" id="PS00676">
    <property type="entry name" value="SIGMA54_INTERACT_2"/>
    <property type="match status" value="1"/>
</dbReference>
<evidence type="ECO:0000313" key="8">
    <source>
        <dbReference type="EMBL" id="PIM51508.1"/>
    </source>
</evidence>
<dbReference type="PROSITE" id="PS00688">
    <property type="entry name" value="SIGMA54_INTERACT_3"/>
    <property type="match status" value="1"/>
</dbReference>
<evidence type="ECO:0000259" key="7">
    <source>
        <dbReference type="PROSITE" id="PS50045"/>
    </source>
</evidence>
<protein>
    <submittedName>
        <fullName evidence="8">Nitric oxide reductase transcriptional regulator NorR</fullName>
    </submittedName>
</protein>
<evidence type="ECO:0000256" key="1">
    <source>
        <dbReference type="ARBA" id="ARBA00022741"/>
    </source>
</evidence>
<feature type="domain" description="Sigma-54 factor interaction" evidence="7">
    <location>
        <begin position="175"/>
        <end position="404"/>
    </location>
</feature>
<dbReference type="FunFam" id="3.40.50.300:FF:000006">
    <property type="entry name" value="DNA-binding transcriptional regulator NtrC"/>
    <property type="match status" value="1"/>
</dbReference>
<evidence type="ECO:0000256" key="4">
    <source>
        <dbReference type="ARBA" id="ARBA00023125"/>
    </source>
</evidence>
<dbReference type="PANTHER" id="PTHR32071:SF35">
    <property type="entry name" value="ANAEROBIC NITRIC OXIDE REDUCTASE TRANSCRIPTION REGULATOR NORR"/>
    <property type="match status" value="1"/>
</dbReference>
<reference evidence="8 9" key="1">
    <citation type="submission" date="2017-11" db="EMBL/GenBank/DDBJ databases">
        <title>Draft genome sequence of Mitsuaria sp. HWN-4.</title>
        <authorList>
            <person name="Gundlapally S.R."/>
        </authorList>
    </citation>
    <scope>NUCLEOTIDE SEQUENCE [LARGE SCALE GENOMIC DNA]</scope>
    <source>
        <strain evidence="8 9">HWN-4</strain>
    </source>
</reference>
<dbReference type="Pfam" id="PF25601">
    <property type="entry name" value="AAA_lid_14"/>
    <property type="match status" value="1"/>
</dbReference>
<dbReference type="SUPFAM" id="SSF46689">
    <property type="entry name" value="Homeodomain-like"/>
    <property type="match status" value="1"/>
</dbReference>
<dbReference type="SMART" id="SM00382">
    <property type="entry name" value="AAA"/>
    <property type="match status" value="1"/>
</dbReference>
<keyword evidence="5" id="KW-0804">Transcription</keyword>
<dbReference type="SUPFAM" id="SSF55781">
    <property type="entry name" value="GAF domain-like"/>
    <property type="match status" value="1"/>
</dbReference>
<dbReference type="InterPro" id="IPR027417">
    <property type="entry name" value="P-loop_NTPase"/>
</dbReference>
<evidence type="ECO:0000256" key="2">
    <source>
        <dbReference type="ARBA" id="ARBA00022840"/>
    </source>
</evidence>
<dbReference type="GO" id="GO:0005524">
    <property type="term" value="F:ATP binding"/>
    <property type="evidence" value="ECO:0007669"/>
    <property type="project" value="UniProtKB-KW"/>
</dbReference>
<dbReference type="InterPro" id="IPR025944">
    <property type="entry name" value="Sigma_54_int_dom_CS"/>
</dbReference>
<dbReference type="PROSITE" id="PS50045">
    <property type="entry name" value="SIGMA54_INTERACT_4"/>
    <property type="match status" value="1"/>
</dbReference>
<dbReference type="NCBIfam" id="NF003451">
    <property type="entry name" value="PRK05022.1"/>
    <property type="match status" value="1"/>
</dbReference>
<dbReference type="CDD" id="cd00009">
    <property type="entry name" value="AAA"/>
    <property type="match status" value="1"/>
</dbReference>
<evidence type="ECO:0000256" key="3">
    <source>
        <dbReference type="ARBA" id="ARBA00023015"/>
    </source>
</evidence>
<dbReference type="InterPro" id="IPR003018">
    <property type="entry name" value="GAF"/>
</dbReference>
<dbReference type="Pfam" id="PF02954">
    <property type="entry name" value="HTH_8"/>
    <property type="match status" value="1"/>
</dbReference>
<feature type="compositionally biased region" description="Basic and acidic residues" evidence="6">
    <location>
        <begin position="436"/>
        <end position="450"/>
    </location>
</feature>
<dbReference type="GO" id="GO:0006355">
    <property type="term" value="P:regulation of DNA-templated transcription"/>
    <property type="evidence" value="ECO:0007669"/>
    <property type="project" value="InterPro"/>
</dbReference>
<accession>A0A2G9C535</accession>
<dbReference type="RefSeq" id="WP_099863242.1">
    <property type="nucleotide sequence ID" value="NZ_PEOG01000062.1"/>
</dbReference>
<dbReference type="Pfam" id="PF01590">
    <property type="entry name" value="GAF"/>
    <property type="match status" value="1"/>
</dbReference>
<evidence type="ECO:0000256" key="6">
    <source>
        <dbReference type="SAM" id="MobiDB-lite"/>
    </source>
</evidence>
<dbReference type="InterPro" id="IPR029016">
    <property type="entry name" value="GAF-like_dom_sf"/>
</dbReference>
<keyword evidence="4" id="KW-0238">DNA-binding</keyword>
<name>A0A2G9C535_9BURK</name>
<feature type="region of interest" description="Disordered" evidence="6">
    <location>
        <begin position="432"/>
        <end position="459"/>
    </location>
</feature>
<dbReference type="Gene3D" id="1.10.8.60">
    <property type="match status" value="1"/>
</dbReference>
<dbReference type="EMBL" id="PEOG01000062">
    <property type="protein sequence ID" value="PIM51508.1"/>
    <property type="molecule type" value="Genomic_DNA"/>
</dbReference>
<dbReference type="PANTHER" id="PTHR32071">
    <property type="entry name" value="TRANSCRIPTIONAL REGULATORY PROTEIN"/>
    <property type="match status" value="1"/>
</dbReference>
<evidence type="ECO:0000256" key="5">
    <source>
        <dbReference type="ARBA" id="ARBA00023163"/>
    </source>
</evidence>
<evidence type="ECO:0000313" key="9">
    <source>
        <dbReference type="Proteomes" id="UP000231501"/>
    </source>
</evidence>
<dbReference type="InterPro" id="IPR002078">
    <property type="entry name" value="Sigma_54_int"/>
</dbReference>
<dbReference type="PROSITE" id="PS00675">
    <property type="entry name" value="SIGMA54_INTERACT_1"/>
    <property type="match status" value="1"/>
</dbReference>
<dbReference type="OrthoDB" id="9761705at2"/>
<dbReference type="Proteomes" id="UP000231501">
    <property type="component" value="Unassembled WGS sequence"/>
</dbReference>
<dbReference type="Gene3D" id="1.10.10.60">
    <property type="entry name" value="Homeodomain-like"/>
    <property type="match status" value="1"/>
</dbReference>
<keyword evidence="9" id="KW-1185">Reference proteome</keyword>
<organism evidence="8 9">
    <name type="scientific">Roseateles chitinivorans</name>
    <dbReference type="NCBI Taxonomy" id="2917965"/>
    <lineage>
        <taxon>Bacteria</taxon>
        <taxon>Pseudomonadati</taxon>
        <taxon>Pseudomonadota</taxon>
        <taxon>Betaproteobacteria</taxon>
        <taxon>Burkholderiales</taxon>
        <taxon>Sphaerotilaceae</taxon>
        <taxon>Roseateles</taxon>
    </lineage>
</organism>
<dbReference type="InterPro" id="IPR009057">
    <property type="entry name" value="Homeodomain-like_sf"/>
</dbReference>
<sequence length="528" mass="57129">MTTEARFRQLLAAVRGLVRCDAAALLRLLPEEGEPVLQPVAVDGLAEEALGRRFPAAAHPRLARLLESGDGLRFAADAGLPDPYDGLLEHQQELEAVHDCMGAPLRVDGRVWGLVTLDALDPHAFDEVGPQRLAAVVRLLEAGIAAEDTIATLARRAAQEQALARAVRRHSPRELLGRSPAMVRLRAEIDTVAASDLTVLILGETGVGKELVAERLHARSTRQDRPLVQINCAALPETLADSELFGHKRGAFTGAVADRVGKFELADGGTLLLDEVGELPLPVQAKLLRVLQSGDVQRPGSDRVQRVDVRVLAATNRDLREEVARGRFRADLYHRLSVYPLRVPALRERGRDVLALAGSFLEENQHRLGARNLRLSPAASQALLAHDWPGNVRELEHLISRAALRALAAAGRAGRWIAIEPEHLGLGEGASVARHAPTDDGTRGVREPGMPRDPIALPVDTTADAGVDTAVDATGLGLRAATEQFQRRWIEDALRRHGGAMAAAAREAGMDRSNFLRLLRRLGIALPR</sequence>
<dbReference type="Gene3D" id="3.30.450.40">
    <property type="match status" value="1"/>
</dbReference>
<dbReference type="Gene3D" id="3.40.50.300">
    <property type="entry name" value="P-loop containing nucleotide triphosphate hydrolases"/>
    <property type="match status" value="1"/>
</dbReference>
<keyword evidence="2" id="KW-0067">ATP-binding</keyword>
<dbReference type="InterPro" id="IPR003593">
    <property type="entry name" value="AAA+_ATPase"/>
</dbReference>
<dbReference type="SMART" id="SM00065">
    <property type="entry name" value="GAF"/>
    <property type="match status" value="1"/>
</dbReference>
<dbReference type="SUPFAM" id="SSF52540">
    <property type="entry name" value="P-loop containing nucleoside triphosphate hydrolases"/>
    <property type="match status" value="1"/>
</dbReference>
<dbReference type="GO" id="GO:0043565">
    <property type="term" value="F:sequence-specific DNA binding"/>
    <property type="evidence" value="ECO:0007669"/>
    <property type="project" value="InterPro"/>
</dbReference>
<dbReference type="AlphaFoldDB" id="A0A2G9C535"/>
<dbReference type="InterPro" id="IPR025943">
    <property type="entry name" value="Sigma_54_int_dom_ATP-bd_2"/>
</dbReference>
<dbReference type="InterPro" id="IPR002197">
    <property type="entry name" value="HTH_Fis"/>
</dbReference>
<keyword evidence="3" id="KW-0805">Transcription regulation</keyword>
<proteinExistence type="predicted"/>
<dbReference type="Pfam" id="PF00158">
    <property type="entry name" value="Sigma54_activat"/>
    <property type="match status" value="1"/>
</dbReference>